<organism evidence="1 2">
    <name type="scientific">Candida viswanathii</name>
    <dbReference type="NCBI Taxonomy" id="5486"/>
    <lineage>
        <taxon>Eukaryota</taxon>
        <taxon>Fungi</taxon>
        <taxon>Dikarya</taxon>
        <taxon>Ascomycota</taxon>
        <taxon>Saccharomycotina</taxon>
        <taxon>Pichiomycetes</taxon>
        <taxon>Debaryomycetaceae</taxon>
        <taxon>Candida/Lodderomyces clade</taxon>
        <taxon>Candida</taxon>
    </lineage>
</organism>
<protein>
    <submittedName>
        <fullName evidence="1">Uncharacterized protein</fullName>
    </submittedName>
</protein>
<dbReference type="AlphaFoldDB" id="A0A367XTB2"/>
<accession>A0A367XTB2</accession>
<proteinExistence type="predicted"/>
<reference evidence="1 2" key="1">
    <citation type="submission" date="2018-06" db="EMBL/GenBank/DDBJ databases">
        <title>Whole genome sequencing of Candida tropicalis (genome annotated by CSBL at Korea University).</title>
        <authorList>
            <person name="Ahn J."/>
        </authorList>
    </citation>
    <scope>NUCLEOTIDE SEQUENCE [LARGE SCALE GENOMIC DNA]</scope>
    <source>
        <strain evidence="1 2">ATCC 20962</strain>
    </source>
</reference>
<sequence length="235" mass="26714">MLRPQLIPKRTLFTKYTHPPRASYIANETYPQLFWNNVLPAPLKLVPVVAAGILTFINTHPKYYVSLGPPLGVFGYFGYARYRRHQYAAATSRLDVTRWEDEDEVVRLAKYDETSVANVLAGVDNSYDSIRRQAVQVNGVDDVTSAFVLENDQFSVNIPESEVESWLLLRFIKFSVAYYDSKNVDTRKRLGVVLVYLLELPGGEGETATFTDYKIGIEITPVAWVRPKGQWDNGK</sequence>
<evidence type="ECO:0000313" key="2">
    <source>
        <dbReference type="Proteomes" id="UP000253472"/>
    </source>
</evidence>
<evidence type="ECO:0000313" key="1">
    <source>
        <dbReference type="EMBL" id="RCK56042.1"/>
    </source>
</evidence>
<dbReference type="Proteomes" id="UP000253472">
    <property type="component" value="Unassembled WGS sequence"/>
</dbReference>
<gene>
    <name evidence="1" type="ORF">Cantr_05844</name>
</gene>
<comment type="caution">
    <text evidence="1">The sequence shown here is derived from an EMBL/GenBank/DDBJ whole genome shotgun (WGS) entry which is preliminary data.</text>
</comment>
<name>A0A367XTB2_9ASCO</name>
<dbReference type="STRING" id="5486.A0A367XTB2"/>
<dbReference type="EMBL" id="QLNQ01000029">
    <property type="protein sequence ID" value="RCK56042.1"/>
    <property type="molecule type" value="Genomic_DNA"/>
</dbReference>
<dbReference type="OrthoDB" id="4025944at2759"/>
<keyword evidence="2" id="KW-1185">Reference proteome</keyword>